<keyword evidence="2" id="KW-1185">Reference proteome</keyword>
<protein>
    <submittedName>
        <fullName evidence="1">Type VI secretion system baseplate subunit TssG</fullName>
    </submittedName>
</protein>
<dbReference type="RefSeq" id="WP_271429972.1">
    <property type="nucleotide sequence ID" value="NZ_JAQIPB010000011.1"/>
</dbReference>
<evidence type="ECO:0000313" key="1">
    <source>
        <dbReference type="EMBL" id="MDA7418763.1"/>
    </source>
</evidence>
<dbReference type="AlphaFoldDB" id="A0AAE3NC94"/>
<dbReference type="EMBL" id="JAQIPB010000011">
    <property type="protein sequence ID" value="MDA7418763.1"/>
    <property type="molecule type" value="Genomic_DNA"/>
</dbReference>
<sequence>MSEGAAGDDGVAAVVEVPAAPAESAVPAAPAEAAARLTPAALLQAWAPQAWAYDYFAVMRRLEAMTPELPRWGRALRPQAEAVRVGQEPSLSFAPASISRFEPATAHAPPRLRQHFFGYIGPNGPLPVHLSDFIRERALNYGDPTWLAFLDTFSHRFSLQLYRAWAQARPVTGMDRPGEDPFRRHVGAFVGIGGPARQQRDAVHDDARLHFSGWLARRVHSAEGIERVLSAYFAVPVRLERWVGHWLRLPVNELTRLGASSGNDAARTMGMGAVLGGQVWDRQHKVRLHLGPLKLAQYRQFLPIGTARPVLVRWMLQLLGDELEWDAQLQLRRDEVPATRLGAHKGSAPRLGWVSWLGERPRAADAVDVRISAGAPAGVPA</sequence>
<dbReference type="Pfam" id="PF06996">
    <property type="entry name" value="T6SS_TssG"/>
    <property type="match status" value="1"/>
</dbReference>
<accession>A0AAE3NC94</accession>
<dbReference type="PANTHER" id="PTHR35564">
    <property type="match status" value="1"/>
</dbReference>
<dbReference type="PANTHER" id="PTHR35564:SF4">
    <property type="entry name" value="CYTOPLASMIC PROTEIN"/>
    <property type="match status" value="1"/>
</dbReference>
<evidence type="ECO:0000313" key="2">
    <source>
        <dbReference type="Proteomes" id="UP001212602"/>
    </source>
</evidence>
<reference evidence="1" key="1">
    <citation type="submission" date="2023-01" db="EMBL/GenBank/DDBJ databases">
        <title>Xenophilus mangrovi sp. nov., isolated from soil of Mangrove nature reserve.</title>
        <authorList>
            <person name="Xu S."/>
            <person name="Liu Z."/>
            <person name="Xu Y."/>
        </authorList>
    </citation>
    <scope>NUCLEOTIDE SEQUENCE</scope>
    <source>
        <strain evidence="1">YW8</strain>
    </source>
</reference>
<name>A0AAE3NC94_9BURK</name>
<gene>
    <name evidence="1" type="primary">tssG</name>
    <name evidence="1" type="ORF">PGB34_20510</name>
</gene>
<proteinExistence type="predicted"/>
<dbReference type="NCBIfam" id="TIGR03347">
    <property type="entry name" value="VI_chp_1"/>
    <property type="match status" value="1"/>
</dbReference>
<organism evidence="1 2">
    <name type="scientific">Xenophilus arseniciresistens</name>
    <dbReference type="NCBI Taxonomy" id="1283306"/>
    <lineage>
        <taxon>Bacteria</taxon>
        <taxon>Pseudomonadati</taxon>
        <taxon>Pseudomonadota</taxon>
        <taxon>Betaproteobacteria</taxon>
        <taxon>Burkholderiales</taxon>
        <taxon>Comamonadaceae</taxon>
        <taxon>Xenophilus</taxon>
    </lineage>
</organism>
<dbReference type="Proteomes" id="UP001212602">
    <property type="component" value="Unassembled WGS sequence"/>
</dbReference>
<comment type="caution">
    <text evidence="1">The sequence shown here is derived from an EMBL/GenBank/DDBJ whole genome shotgun (WGS) entry which is preliminary data.</text>
</comment>
<dbReference type="InterPro" id="IPR010732">
    <property type="entry name" value="T6SS_TssG-like"/>
</dbReference>